<dbReference type="Gene3D" id="3.40.50.720">
    <property type="entry name" value="NAD(P)-binding Rossmann-like Domain"/>
    <property type="match status" value="1"/>
</dbReference>
<evidence type="ECO:0000259" key="3">
    <source>
        <dbReference type="Pfam" id="PF09130"/>
    </source>
</evidence>
<dbReference type="RefSeq" id="WP_376978168.1">
    <property type="nucleotide sequence ID" value="NZ_JBHSDQ010000005.1"/>
</dbReference>
<protein>
    <submittedName>
        <fullName evidence="4">NAD(P)-binding domain-containing protein</fullName>
    </submittedName>
</protein>
<feature type="domain" description="Phosphogluconate dehydrogenase NAD-binding putative C-terminal" evidence="3">
    <location>
        <begin position="203"/>
        <end position="272"/>
    </location>
</feature>
<dbReference type="Pfam" id="PF09130">
    <property type="entry name" value="DUF1932"/>
    <property type="match status" value="1"/>
</dbReference>
<gene>
    <name evidence="4" type="ORF">ACFO0G_13360</name>
</gene>
<dbReference type="InterPro" id="IPR006115">
    <property type="entry name" value="6PGDH_NADP-bd"/>
</dbReference>
<dbReference type="EMBL" id="JBHSDQ010000005">
    <property type="protein sequence ID" value="MFC4397085.1"/>
    <property type="molecule type" value="Genomic_DNA"/>
</dbReference>
<evidence type="ECO:0000259" key="2">
    <source>
        <dbReference type="Pfam" id="PF03446"/>
    </source>
</evidence>
<dbReference type="InterPro" id="IPR015814">
    <property type="entry name" value="Pgluconate_DH_NAD-bd_C"/>
</dbReference>
<comment type="caution">
    <text evidence="4">The sequence shown here is derived from an EMBL/GenBank/DDBJ whole genome shotgun (WGS) entry which is preliminary data.</text>
</comment>
<dbReference type="SUPFAM" id="SSF51735">
    <property type="entry name" value="NAD(P)-binding Rossmann-fold domains"/>
    <property type="match status" value="1"/>
</dbReference>
<evidence type="ECO:0000313" key="4">
    <source>
        <dbReference type="EMBL" id="MFC4397085.1"/>
    </source>
</evidence>
<dbReference type="InterPro" id="IPR013328">
    <property type="entry name" value="6PGD_dom2"/>
</dbReference>
<feature type="region of interest" description="Disordered" evidence="1">
    <location>
        <begin position="1"/>
        <end position="20"/>
    </location>
</feature>
<dbReference type="Gene3D" id="1.10.1040.10">
    <property type="entry name" value="N-(1-d-carboxylethyl)-l-norvaline Dehydrogenase, domain 2"/>
    <property type="match status" value="1"/>
</dbReference>
<organism evidence="4 5">
    <name type="scientific">Arthrobacter sedimenti</name>
    <dbReference type="NCBI Taxonomy" id="2694931"/>
    <lineage>
        <taxon>Bacteria</taxon>
        <taxon>Bacillati</taxon>
        <taxon>Actinomycetota</taxon>
        <taxon>Actinomycetes</taxon>
        <taxon>Micrococcales</taxon>
        <taxon>Micrococcaceae</taxon>
        <taxon>Arthrobacter</taxon>
    </lineage>
</organism>
<feature type="domain" description="6-phosphogluconate dehydrogenase NADP-binding" evidence="2">
    <location>
        <begin position="25"/>
        <end position="134"/>
    </location>
</feature>
<reference evidence="5" key="1">
    <citation type="journal article" date="2019" name="Int. J. Syst. Evol. Microbiol.">
        <title>The Global Catalogue of Microorganisms (GCM) 10K type strain sequencing project: providing services to taxonomists for standard genome sequencing and annotation.</title>
        <authorList>
            <consortium name="The Broad Institute Genomics Platform"/>
            <consortium name="The Broad Institute Genome Sequencing Center for Infectious Disease"/>
            <person name="Wu L."/>
            <person name="Ma J."/>
        </authorList>
    </citation>
    <scope>NUCLEOTIDE SEQUENCE [LARGE SCALE GENOMIC DNA]</scope>
    <source>
        <strain evidence="5">PJ61</strain>
    </source>
</reference>
<name>A0ABV8WMB8_9MICC</name>
<evidence type="ECO:0000313" key="5">
    <source>
        <dbReference type="Proteomes" id="UP001595778"/>
    </source>
</evidence>
<dbReference type="InterPro" id="IPR008927">
    <property type="entry name" value="6-PGluconate_DH-like_C_sf"/>
</dbReference>
<keyword evidence="5" id="KW-1185">Reference proteome</keyword>
<dbReference type="InterPro" id="IPR036291">
    <property type="entry name" value="NAD(P)-bd_dom_sf"/>
</dbReference>
<dbReference type="Pfam" id="PF03446">
    <property type="entry name" value="NAD_binding_2"/>
    <property type="match status" value="1"/>
</dbReference>
<proteinExistence type="predicted"/>
<accession>A0ABV8WMB8</accession>
<dbReference type="Proteomes" id="UP001595778">
    <property type="component" value="Unassembled WGS sequence"/>
</dbReference>
<evidence type="ECO:0000256" key="1">
    <source>
        <dbReference type="SAM" id="MobiDB-lite"/>
    </source>
</evidence>
<sequence>MSTTGVGEPRPPVHGREREQGGTWIAVLGLGEAGSIYAEDLAGRGLRVTATDPAVGGAPPGVVRAGSIREAVAGADLVLSLVGGQAAGPVLHEALPAMEPGAVFADLNTSGPDQKRRLAEQAARRNVLFADVAILAPVPRNRIDAPLLISGTGAAALVPLFAGWGIPASAAGSEAGAAAGLKLLRSVFMKGLAATILEAVTAAEAAGARDWMTGQIAGELGPSGPALVARMLEGTRVHAVRREAEMSEARAYLESLGTPHPVTDAAISWLQSLAHPHGGRVADSPS</sequence>
<dbReference type="SUPFAM" id="SSF48179">
    <property type="entry name" value="6-phosphogluconate dehydrogenase C-terminal domain-like"/>
    <property type="match status" value="1"/>
</dbReference>